<gene>
    <name evidence="2" type="ORF">AB3G37_08800</name>
</gene>
<dbReference type="GO" id="GO:0006749">
    <property type="term" value="P:glutathione metabolic process"/>
    <property type="evidence" value="ECO:0007669"/>
    <property type="project" value="TreeGrafter"/>
</dbReference>
<dbReference type="Gene3D" id="3.40.30.10">
    <property type="entry name" value="Glutaredoxin"/>
    <property type="match status" value="1"/>
</dbReference>
<dbReference type="Gene3D" id="1.20.1050.10">
    <property type="match status" value="1"/>
</dbReference>
<dbReference type="GO" id="GO:0016034">
    <property type="term" value="F:maleylacetoacetate isomerase activity"/>
    <property type="evidence" value="ECO:0007669"/>
    <property type="project" value="TreeGrafter"/>
</dbReference>
<dbReference type="GO" id="GO:0006559">
    <property type="term" value="P:L-phenylalanine catabolic process"/>
    <property type="evidence" value="ECO:0007669"/>
    <property type="project" value="TreeGrafter"/>
</dbReference>
<accession>A0AB39VV53</accession>
<dbReference type="PANTHER" id="PTHR42673:SF21">
    <property type="entry name" value="GLUTATHIONE S-TRANSFERASE YFCF"/>
    <property type="match status" value="1"/>
</dbReference>
<dbReference type="AlphaFoldDB" id="A0AB39VV53"/>
<proteinExistence type="predicted"/>
<dbReference type="PANTHER" id="PTHR42673">
    <property type="entry name" value="MALEYLACETOACETATE ISOMERASE"/>
    <property type="match status" value="1"/>
</dbReference>
<evidence type="ECO:0000313" key="2">
    <source>
        <dbReference type="EMBL" id="XDU74149.1"/>
    </source>
</evidence>
<protein>
    <submittedName>
        <fullName evidence="2">Glutathione S-transferase family protein</fullName>
    </submittedName>
</protein>
<organism evidence="2">
    <name type="scientific">Rouxiella sp. WC2420</name>
    <dbReference type="NCBI Taxonomy" id="3234145"/>
    <lineage>
        <taxon>Bacteria</taxon>
        <taxon>Pseudomonadati</taxon>
        <taxon>Pseudomonadota</taxon>
        <taxon>Gammaproteobacteria</taxon>
        <taxon>Enterobacterales</taxon>
        <taxon>Yersiniaceae</taxon>
        <taxon>Rouxiella</taxon>
    </lineage>
</organism>
<dbReference type="RefSeq" id="WP_369790369.1">
    <property type="nucleotide sequence ID" value="NZ_CP165628.1"/>
</dbReference>
<dbReference type="InterPro" id="IPR036249">
    <property type="entry name" value="Thioredoxin-like_sf"/>
</dbReference>
<dbReference type="SUPFAM" id="SSF52833">
    <property type="entry name" value="Thioredoxin-like"/>
    <property type="match status" value="1"/>
</dbReference>
<dbReference type="Pfam" id="PF13417">
    <property type="entry name" value="GST_N_3"/>
    <property type="match status" value="1"/>
</dbReference>
<sequence>MKLFGMLDSPYVRRVAISLELYGIKFEHVPFSVFSHFEEFTKVNPVVKAPTLTLDNGQLLMDSTLIIGFFETLAPAEHKLLPKETKTLAEDLSILGLALAASEKAVQFVYEHKLRPDEKQHQPWVERVTGQLLAACEGWNLALKERNNLSGAIDQVSITTAVVWSFIQHMIPQVLAERQFSAIEQVTQRMESLPEFQKYSWR</sequence>
<evidence type="ECO:0000259" key="1">
    <source>
        <dbReference type="PROSITE" id="PS50404"/>
    </source>
</evidence>
<dbReference type="CDD" id="cd00570">
    <property type="entry name" value="GST_N_family"/>
    <property type="match status" value="1"/>
</dbReference>
<dbReference type="GO" id="GO:0004364">
    <property type="term" value="F:glutathione transferase activity"/>
    <property type="evidence" value="ECO:0007669"/>
    <property type="project" value="TreeGrafter"/>
</dbReference>
<dbReference type="PROSITE" id="PS50404">
    <property type="entry name" value="GST_NTER"/>
    <property type="match status" value="1"/>
</dbReference>
<reference evidence="2" key="1">
    <citation type="submission" date="2024-07" db="EMBL/GenBank/DDBJ databases">
        <authorList>
            <person name="Biller S.J."/>
        </authorList>
    </citation>
    <scope>NUCLEOTIDE SEQUENCE</scope>
    <source>
        <strain evidence="2">WC2420</strain>
    </source>
</reference>
<dbReference type="InterPro" id="IPR004045">
    <property type="entry name" value="Glutathione_S-Trfase_N"/>
</dbReference>
<name>A0AB39VV53_9GAMM</name>
<dbReference type="EMBL" id="CP165628">
    <property type="protein sequence ID" value="XDU74149.1"/>
    <property type="molecule type" value="Genomic_DNA"/>
</dbReference>
<feature type="domain" description="GST N-terminal" evidence="1">
    <location>
        <begin position="1"/>
        <end position="78"/>
    </location>
</feature>